<feature type="transmembrane region" description="Helical" evidence="14">
    <location>
        <begin position="490"/>
        <end position="509"/>
    </location>
</feature>
<sequence length="558" mass="62881">MTIKYLIEQLRVIMITGDNSLTACHVARELRFFRKAQALILDNEGSGNFEWHSIDRKVHLPVVPEIGHKTLVKEYDLCLTGQAFACLLTNHGSFLDKILPCVKVFARMAPKQKEHVITRLKQLGHVTLMCGDGTNDVGALKHAHVGVALLSHPLLDKEKERLKEAADKFKQQAPLPPNSIESAKSRLLDTINKKRHHPRMQPSRRDEMSAASHSSETSTAQKKINQMLKQIEEEEKAQIIRLGDASIAAPFTSKYSSIQSICHVIKQGRCTLVTTLQMFKILALNALVLAYGQSVLYLGGVKFSDSQATVQGLLLAACFLFVSRSKPLKTLAKQKPLANIFNIYTLSTVTLQFAVHLSCLLFLVQEPLKTLAKQKPLANIFNIYTLSTVTLQFAVHLSCLLYLVQEKRFKKNVLLSNYVGKYYEKISFLRMCRFSVPEVNRTHPVKLDEPFKPNLLNTTVYIISVTLQLSTFAVNYRGHPFMESLLENKALLMSVLFSLGSILMLSSGMAPELSAKFELVDISNEFRMVIWTVLACDFLGCFTVDRILLWIFGDIRIR</sequence>
<dbReference type="WBParaSite" id="nRc.2.0.1.t23172-RA">
    <property type="protein sequence ID" value="nRc.2.0.1.t23172-RA"/>
    <property type="gene ID" value="nRc.2.0.1.g23172"/>
</dbReference>
<keyword evidence="7" id="KW-0256">Endoplasmic reticulum</keyword>
<keyword evidence="12 14" id="KW-0472">Membrane</keyword>
<dbReference type="OMA" id="MIASCYA"/>
<evidence type="ECO:0000256" key="4">
    <source>
        <dbReference type="ARBA" id="ARBA00022692"/>
    </source>
</evidence>
<evidence type="ECO:0000256" key="3">
    <source>
        <dbReference type="ARBA" id="ARBA00022448"/>
    </source>
</evidence>
<dbReference type="GO" id="GO:0015662">
    <property type="term" value="F:P-type ion transporter activity"/>
    <property type="evidence" value="ECO:0007669"/>
    <property type="project" value="TreeGrafter"/>
</dbReference>
<comment type="subcellular location">
    <subcellularLocation>
        <location evidence="1">Endoplasmic reticulum membrane</location>
        <topology evidence="1">Multi-pass membrane protein</topology>
    </subcellularLocation>
</comment>
<keyword evidence="6" id="KW-0547">Nucleotide-binding</keyword>
<dbReference type="Gene3D" id="3.40.50.1000">
    <property type="entry name" value="HAD superfamily/HAD-like"/>
    <property type="match status" value="1"/>
</dbReference>
<feature type="region of interest" description="Disordered" evidence="13">
    <location>
        <begin position="191"/>
        <end position="223"/>
    </location>
</feature>
<feature type="transmembrane region" description="Helical" evidence="14">
    <location>
        <begin position="529"/>
        <end position="552"/>
    </location>
</feature>
<keyword evidence="8" id="KW-0067">ATP-binding</keyword>
<protein>
    <submittedName>
        <fullName evidence="16">Uncharacterized protein</fullName>
    </submittedName>
</protein>
<evidence type="ECO:0000313" key="15">
    <source>
        <dbReference type="Proteomes" id="UP000887565"/>
    </source>
</evidence>
<evidence type="ECO:0000256" key="7">
    <source>
        <dbReference type="ARBA" id="ARBA00022824"/>
    </source>
</evidence>
<accession>A0A915JAJ1</accession>
<feature type="transmembrane region" description="Helical" evidence="14">
    <location>
        <begin position="383"/>
        <end position="404"/>
    </location>
</feature>
<evidence type="ECO:0000256" key="14">
    <source>
        <dbReference type="SAM" id="Phobius"/>
    </source>
</evidence>
<feature type="transmembrane region" description="Helical" evidence="14">
    <location>
        <begin position="343"/>
        <end position="363"/>
    </location>
</feature>
<evidence type="ECO:0000256" key="1">
    <source>
        <dbReference type="ARBA" id="ARBA00004477"/>
    </source>
</evidence>
<evidence type="ECO:0000256" key="10">
    <source>
        <dbReference type="ARBA" id="ARBA00022967"/>
    </source>
</evidence>
<evidence type="ECO:0000256" key="11">
    <source>
        <dbReference type="ARBA" id="ARBA00022989"/>
    </source>
</evidence>
<dbReference type="GO" id="GO:0046872">
    <property type="term" value="F:metal ion binding"/>
    <property type="evidence" value="ECO:0007669"/>
    <property type="project" value="UniProtKB-KW"/>
</dbReference>
<keyword evidence="4 14" id="KW-0812">Transmembrane</keyword>
<dbReference type="InterPro" id="IPR023298">
    <property type="entry name" value="ATPase_P-typ_TM_dom_sf"/>
</dbReference>
<dbReference type="InterPro" id="IPR006544">
    <property type="entry name" value="P-type_TPase_V"/>
</dbReference>
<keyword evidence="9" id="KW-0460">Magnesium</keyword>
<evidence type="ECO:0000256" key="13">
    <source>
        <dbReference type="SAM" id="MobiDB-lite"/>
    </source>
</evidence>
<keyword evidence="15" id="KW-1185">Reference proteome</keyword>
<feature type="transmembrane region" description="Helical" evidence="14">
    <location>
        <begin position="281"/>
        <end position="300"/>
    </location>
</feature>
<dbReference type="PRINTS" id="PR00119">
    <property type="entry name" value="CATATPASE"/>
</dbReference>
<keyword evidence="5" id="KW-0479">Metal-binding</keyword>
<proteinExistence type="inferred from homology"/>
<evidence type="ECO:0000256" key="5">
    <source>
        <dbReference type="ARBA" id="ARBA00022723"/>
    </source>
</evidence>
<dbReference type="NCBIfam" id="TIGR01494">
    <property type="entry name" value="ATPase_P-type"/>
    <property type="match status" value="1"/>
</dbReference>
<evidence type="ECO:0000256" key="2">
    <source>
        <dbReference type="ARBA" id="ARBA00006000"/>
    </source>
</evidence>
<keyword evidence="3" id="KW-0813">Transport</keyword>
<dbReference type="GO" id="GO:0006874">
    <property type="term" value="P:intracellular calcium ion homeostasis"/>
    <property type="evidence" value="ECO:0007669"/>
    <property type="project" value="TreeGrafter"/>
</dbReference>
<dbReference type="GO" id="GO:0016887">
    <property type="term" value="F:ATP hydrolysis activity"/>
    <property type="evidence" value="ECO:0007669"/>
    <property type="project" value="InterPro"/>
</dbReference>
<dbReference type="GO" id="GO:0005524">
    <property type="term" value="F:ATP binding"/>
    <property type="evidence" value="ECO:0007669"/>
    <property type="project" value="UniProtKB-KW"/>
</dbReference>
<feature type="compositionally biased region" description="Low complexity" evidence="13">
    <location>
        <begin position="209"/>
        <end position="220"/>
    </location>
</feature>
<dbReference type="InterPro" id="IPR001757">
    <property type="entry name" value="P_typ_ATPase"/>
</dbReference>
<dbReference type="GO" id="GO:0005789">
    <property type="term" value="C:endoplasmic reticulum membrane"/>
    <property type="evidence" value="ECO:0007669"/>
    <property type="project" value="UniProtKB-SubCell"/>
</dbReference>
<dbReference type="SUPFAM" id="SSF56784">
    <property type="entry name" value="HAD-like"/>
    <property type="match status" value="1"/>
</dbReference>
<evidence type="ECO:0000256" key="12">
    <source>
        <dbReference type="ARBA" id="ARBA00023136"/>
    </source>
</evidence>
<comment type="similarity">
    <text evidence="2">Belongs to the cation transport ATPase (P-type) (TC 3.A.3) family. Type V subfamily.</text>
</comment>
<evidence type="ECO:0000256" key="8">
    <source>
        <dbReference type="ARBA" id="ARBA00022840"/>
    </source>
</evidence>
<dbReference type="FunFam" id="3.40.50.1000:FF:000056">
    <property type="entry name" value="Cation-transporting ATPase"/>
    <property type="match status" value="1"/>
</dbReference>
<dbReference type="PANTHER" id="PTHR45630:SF7">
    <property type="entry name" value="ENDOPLASMIC RETICULUM TRANSMEMBRANE HELIX TRANSLOCASE"/>
    <property type="match status" value="1"/>
</dbReference>
<keyword evidence="11 14" id="KW-1133">Transmembrane helix</keyword>
<evidence type="ECO:0000256" key="9">
    <source>
        <dbReference type="ARBA" id="ARBA00022842"/>
    </source>
</evidence>
<evidence type="ECO:0000313" key="16">
    <source>
        <dbReference type="WBParaSite" id="nRc.2.0.1.t23172-RA"/>
    </source>
</evidence>
<keyword evidence="10" id="KW-1278">Translocase</keyword>
<dbReference type="PANTHER" id="PTHR45630">
    <property type="entry name" value="CATION-TRANSPORTING ATPASE-RELATED"/>
    <property type="match status" value="1"/>
</dbReference>
<organism evidence="15 16">
    <name type="scientific">Romanomermis culicivorax</name>
    <name type="common">Nematode worm</name>
    <dbReference type="NCBI Taxonomy" id="13658"/>
    <lineage>
        <taxon>Eukaryota</taxon>
        <taxon>Metazoa</taxon>
        <taxon>Ecdysozoa</taxon>
        <taxon>Nematoda</taxon>
        <taxon>Enoplea</taxon>
        <taxon>Dorylaimia</taxon>
        <taxon>Mermithida</taxon>
        <taxon>Mermithoidea</taxon>
        <taxon>Mermithidae</taxon>
        <taxon>Romanomermis</taxon>
    </lineage>
</organism>
<feature type="transmembrane region" description="Helical" evidence="14">
    <location>
        <begin position="306"/>
        <end position="322"/>
    </location>
</feature>
<name>A0A915JAJ1_ROMCU</name>
<dbReference type="AlphaFoldDB" id="A0A915JAJ1"/>
<dbReference type="InterPro" id="IPR036412">
    <property type="entry name" value="HAD-like_sf"/>
</dbReference>
<reference evidence="16" key="1">
    <citation type="submission" date="2022-11" db="UniProtKB">
        <authorList>
            <consortium name="WormBaseParasite"/>
        </authorList>
    </citation>
    <scope>IDENTIFICATION</scope>
</reference>
<evidence type="ECO:0000256" key="6">
    <source>
        <dbReference type="ARBA" id="ARBA00022741"/>
    </source>
</evidence>
<dbReference type="SUPFAM" id="SSF81665">
    <property type="entry name" value="Calcium ATPase, transmembrane domain M"/>
    <property type="match status" value="1"/>
</dbReference>
<dbReference type="InterPro" id="IPR023214">
    <property type="entry name" value="HAD_sf"/>
</dbReference>
<dbReference type="GO" id="GO:0019829">
    <property type="term" value="F:ATPase-coupled monoatomic cation transmembrane transporter activity"/>
    <property type="evidence" value="ECO:0007669"/>
    <property type="project" value="TreeGrafter"/>
</dbReference>
<dbReference type="Proteomes" id="UP000887565">
    <property type="component" value="Unplaced"/>
</dbReference>